<dbReference type="SUPFAM" id="SSF54236">
    <property type="entry name" value="Ubiquitin-like"/>
    <property type="match status" value="1"/>
</dbReference>
<comment type="caution">
    <text evidence="2">The sequence shown here is derived from an EMBL/GenBank/DDBJ whole genome shotgun (WGS) entry which is preliminary data.</text>
</comment>
<protein>
    <submittedName>
        <fullName evidence="2">G7970 protein</fullName>
    </submittedName>
</protein>
<organism evidence="2 3">
    <name type="scientific">Coccomyxa viridis</name>
    <dbReference type="NCBI Taxonomy" id="1274662"/>
    <lineage>
        <taxon>Eukaryota</taxon>
        <taxon>Viridiplantae</taxon>
        <taxon>Chlorophyta</taxon>
        <taxon>core chlorophytes</taxon>
        <taxon>Trebouxiophyceae</taxon>
        <taxon>Trebouxiophyceae incertae sedis</taxon>
        <taxon>Coccomyxaceae</taxon>
        <taxon>Coccomyxa</taxon>
    </lineage>
</organism>
<evidence type="ECO:0000313" key="2">
    <source>
        <dbReference type="EMBL" id="CAL5225187.1"/>
    </source>
</evidence>
<accession>A0ABP1G3P4</accession>
<dbReference type="InterPro" id="IPR000626">
    <property type="entry name" value="Ubiquitin-like_dom"/>
</dbReference>
<dbReference type="InterPro" id="IPR029071">
    <property type="entry name" value="Ubiquitin-like_domsf"/>
</dbReference>
<dbReference type="Pfam" id="PF00240">
    <property type="entry name" value="ubiquitin"/>
    <property type="match status" value="1"/>
</dbReference>
<proteinExistence type="predicted"/>
<sequence>MATEGYTGEDSTNKWVYIKVKRRKSTFFVHIDLSETISEVKAKLQELVEKEPKEIKLYKDGTELPDSSTLAESKAENGDTIAMAFALPGETGKFEEPDITPHDADLGN</sequence>
<dbReference type="Gene3D" id="3.10.20.90">
    <property type="entry name" value="Phosphatidylinositol 3-kinase Catalytic Subunit, Chain A, domain 1"/>
    <property type="match status" value="1"/>
</dbReference>
<dbReference type="SMART" id="SM00213">
    <property type="entry name" value="UBQ"/>
    <property type="match status" value="1"/>
</dbReference>
<evidence type="ECO:0000259" key="1">
    <source>
        <dbReference type="PROSITE" id="PS50053"/>
    </source>
</evidence>
<name>A0ABP1G3P4_9CHLO</name>
<dbReference type="Proteomes" id="UP001497392">
    <property type="component" value="Unassembled WGS sequence"/>
</dbReference>
<dbReference type="PANTHER" id="PTHR47725">
    <property type="entry name" value="OS03G0364000 PROTEIN"/>
    <property type="match status" value="1"/>
</dbReference>
<feature type="domain" description="Ubiquitin-like" evidence="1">
    <location>
        <begin position="16"/>
        <end position="90"/>
    </location>
</feature>
<dbReference type="PROSITE" id="PS50053">
    <property type="entry name" value="UBIQUITIN_2"/>
    <property type="match status" value="1"/>
</dbReference>
<evidence type="ECO:0000313" key="3">
    <source>
        <dbReference type="Proteomes" id="UP001497392"/>
    </source>
</evidence>
<dbReference type="PANTHER" id="PTHR47725:SF2">
    <property type="entry name" value="UBIQUITIN-LIKE DOMAIN-CONTAINING PROTEIN"/>
    <property type="match status" value="1"/>
</dbReference>
<keyword evidence="3" id="KW-1185">Reference proteome</keyword>
<dbReference type="CDD" id="cd17039">
    <property type="entry name" value="Ubl_ubiquitin_like"/>
    <property type="match status" value="1"/>
</dbReference>
<dbReference type="EMBL" id="CAXHTA020000012">
    <property type="protein sequence ID" value="CAL5225187.1"/>
    <property type="molecule type" value="Genomic_DNA"/>
</dbReference>
<reference evidence="2 3" key="1">
    <citation type="submission" date="2024-06" db="EMBL/GenBank/DDBJ databases">
        <authorList>
            <person name="Kraege A."/>
            <person name="Thomma B."/>
        </authorList>
    </citation>
    <scope>NUCLEOTIDE SEQUENCE [LARGE SCALE GENOMIC DNA]</scope>
</reference>
<gene>
    <name evidence="2" type="primary">g7970</name>
    <name evidence="2" type="ORF">VP750_LOCUS6846</name>
</gene>